<gene>
    <name evidence="9" type="ORF">NKG59_02585</name>
</gene>
<reference evidence="10" key="1">
    <citation type="journal article" date="2023" name="Front. Microbiol.">
        <title>Ralstonia chuxiongensis sp. nov., Ralstonia mojiangensis sp. nov., and Ralstonia soli sp. nov., isolated from tobacco fields, are three novel species in the family Burkholderiaceae.</title>
        <authorList>
            <person name="Lu C.H."/>
            <person name="Zhang Y.Y."/>
            <person name="Jiang N."/>
            <person name="Chen W."/>
            <person name="Shao X."/>
            <person name="Zhao Z.M."/>
            <person name="Lu W.L."/>
            <person name="Hu X."/>
            <person name="Xi Y.X."/>
            <person name="Zou S.Y."/>
            <person name="Wei Q.J."/>
            <person name="Lin Z.L."/>
            <person name="Gong L."/>
            <person name="Gai X.T."/>
            <person name="Zhang L.Q."/>
            <person name="Li J.Y."/>
            <person name="Jin Y."/>
            <person name="Xia Z.Y."/>
        </authorList>
    </citation>
    <scope>NUCLEOTIDE SEQUENCE [LARGE SCALE GENOMIC DNA]</scope>
    <source>
        <strain evidence="10">21YRMH01-3</strain>
    </source>
</reference>
<dbReference type="GO" id="GO:0004888">
    <property type="term" value="F:transmembrane signaling receptor activity"/>
    <property type="evidence" value="ECO:0007669"/>
    <property type="project" value="InterPro"/>
</dbReference>
<dbReference type="InterPro" id="IPR003660">
    <property type="entry name" value="HAMP_dom"/>
</dbReference>
<keyword evidence="10" id="KW-1185">Reference proteome</keyword>
<keyword evidence="6" id="KW-1133">Transmembrane helix</keyword>
<evidence type="ECO:0000259" key="7">
    <source>
        <dbReference type="PROSITE" id="PS50111"/>
    </source>
</evidence>
<dbReference type="GO" id="GO:0007165">
    <property type="term" value="P:signal transduction"/>
    <property type="evidence" value="ECO:0007669"/>
    <property type="project" value="UniProtKB-KW"/>
</dbReference>
<dbReference type="PANTHER" id="PTHR43531">
    <property type="entry name" value="PROTEIN ICFG"/>
    <property type="match status" value="1"/>
</dbReference>
<dbReference type="Gene3D" id="1.10.287.950">
    <property type="entry name" value="Methyl-accepting chemotaxis protein"/>
    <property type="match status" value="1"/>
</dbReference>
<evidence type="ECO:0000256" key="4">
    <source>
        <dbReference type="PROSITE-ProRule" id="PRU00284"/>
    </source>
</evidence>
<dbReference type="EMBL" id="JAMYWC010000001">
    <property type="protein sequence ID" value="MCP1171224.1"/>
    <property type="molecule type" value="Genomic_DNA"/>
</dbReference>
<dbReference type="Pfam" id="PF00672">
    <property type="entry name" value="HAMP"/>
    <property type="match status" value="1"/>
</dbReference>
<keyword evidence="2" id="KW-0488">Methylation</keyword>
<dbReference type="InterPro" id="IPR051310">
    <property type="entry name" value="MCP_chemotaxis"/>
</dbReference>
<dbReference type="InterPro" id="IPR004090">
    <property type="entry name" value="Chemotax_Me-accpt_rcpt"/>
</dbReference>
<evidence type="ECO:0000313" key="9">
    <source>
        <dbReference type="EMBL" id="MCP1171224.1"/>
    </source>
</evidence>
<feature type="transmembrane region" description="Helical" evidence="6">
    <location>
        <begin position="189"/>
        <end position="212"/>
    </location>
</feature>
<dbReference type="PANTHER" id="PTHR43531:SF14">
    <property type="entry name" value="METHYL-ACCEPTING CHEMOTAXIS PROTEIN I-RELATED"/>
    <property type="match status" value="1"/>
</dbReference>
<comment type="similarity">
    <text evidence="3">Belongs to the methyl-accepting chemotaxis (MCP) protein family.</text>
</comment>
<dbReference type="CDD" id="cd11386">
    <property type="entry name" value="MCP_signal"/>
    <property type="match status" value="1"/>
</dbReference>
<sequence>MPSIVHSVRFKLLGAFGLCLVLLLATGVFGVRGLMRLNANIGDAYTNNTLPIEQLAELRTAQLDIRLQLRRAQVFTDDAAQVAAAVRTIRTDLDQINGAWKQYYPASVTSDQERDVASKVNDALPQFNTATNEAIEALQAGQHDVAAQIINRHARSGQAVSDLLAKDIAINLQQAKLAVDDSEATYHSIFTMAVVLVCAGFAVGVGMCWYLLRAISRPLSRAVDVANHIAGGRLENNIVIDTQGEFGELLAALRSMDRQLTETVRGIKVSAESVTVASKEIAAGNIDLSARTEQQAASLEETASSMTQLTETVKQNAENAAQADSLAASASTIAQAGNQAVQAMVGTIDQISTSSGKISEITGLIEGIAFQTNILALNAAVEAARAGEQGRGFAVVASEVRTLAQRSASAAKEIKGLIGDSVAVVQAGSQQAAAVGETMSEVKDAIRRVSEIVAEIAAASAEQSRGIEQVNQAVTQMDEVTQQNAALVEQAAAAAQSLEEQATTLRRAVSVFRLSDGAGRPASA</sequence>
<proteinExistence type="inferred from homology"/>
<dbReference type="GO" id="GO:0006935">
    <property type="term" value="P:chemotaxis"/>
    <property type="evidence" value="ECO:0007669"/>
    <property type="project" value="InterPro"/>
</dbReference>
<feature type="domain" description="Methyl-accepting transducer" evidence="7">
    <location>
        <begin position="270"/>
        <end position="499"/>
    </location>
</feature>
<comment type="subcellular location">
    <subcellularLocation>
        <location evidence="1">Membrane</location>
    </subcellularLocation>
</comment>
<comment type="caution">
    <text evidence="9">The sequence shown here is derived from an EMBL/GenBank/DDBJ whole genome shotgun (WGS) entry which is preliminary data.</text>
</comment>
<keyword evidence="6" id="KW-0812">Transmembrane</keyword>
<dbReference type="FunFam" id="1.10.287.950:FF:000001">
    <property type="entry name" value="Methyl-accepting chemotaxis sensory transducer"/>
    <property type="match status" value="1"/>
</dbReference>
<dbReference type="InterPro" id="IPR024478">
    <property type="entry name" value="HlyB_4HB_MCP"/>
</dbReference>
<dbReference type="GO" id="GO:0005886">
    <property type="term" value="C:plasma membrane"/>
    <property type="evidence" value="ECO:0007669"/>
    <property type="project" value="TreeGrafter"/>
</dbReference>
<accession>A0AA42BG08</accession>
<protein>
    <submittedName>
        <fullName evidence="9">Methyl-accepting chemotaxis protein</fullName>
    </submittedName>
</protein>
<dbReference type="Pfam" id="PF00015">
    <property type="entry name" value="MCPsignal"/>
    <property type="match status" value="1"/>
</dbReference>
<organism evidence="9 10">
    <name type="scientific">Ralstonia chuxiongensis</name>
    <dbReference type="NCBI Taxonomy" id="2957504"/>
    <lineage>
        <taxon>Bacteria</taxon>
        <taxon>Pseudomonadati</taxon>
        <taxon>Pseudomonadota</taxon>
        <taxon>Betaproteobacteria</taxon>
        <taxon>Burkholderiales</taxon>
        <taxon>Burkholderiaceae</taxon>
        <taxon>Ralstonia</taxon>
    </lineage>
</organism>
<evidence type="ECO:0000259" key="8">
    <source>
        <dbReference type="PROSITE" id="PS50885"/>
    </source>
</evidence>
<evidence type="ECO:0000256" key="1">
    <source>
        <dbReference type="ARBA" id="ARBA00004370"/>
    </source>
</evidence>
<keyword evidence="5" id="KW-0175">Coiled coil</keyword>
<evidence type="ECO:0000256" key="5">
    <source>
        <dbReference type="SAM" id="Coils"/>
    </source>
</evidence>
<dbReference type="CDD" id="cd06225">
    <property type="entry name" value="HAMP"/>
    <property type="match status" value="1"/>
</dbReference>
<evidence type="ECO:0000256" key="3">
    <source>
        <dbReference type="ARBA" id="ARBA00029447"/>
    </source>
</evidence>
<dbReference type="SMART" id="SM00283">
    <property type="entry name" value="MA"/>
    <property type="match status" value="1"/>
</dbReference>
<dbReference type="SMART" id="SM00304">
    <property type="entry name" value="HAMP"/>
    <property type="match status" value="1"/>
</dbReference>
<dbReference type="AlphaFoldDB" id="A0AA42BG08"/>
<dbReference type="PRINTS" id="PR00260">
    <property type="entry name" value="CHEMTRNSDUCR"/>
</dbReference>
<dbReference type="PROSITE" id="PS50111">
    <property type="entry name" value="CHEMOTAXIS_TRANSDUC_2"/>
    <property type="match status" value="1"/>
</dbReference>
<keyword evidence="4" id="KW-0807">Transducer</keyword>
<dbReference type="PROSITE" id="PS50885">
    <property type="entry name" value="HAMP"/>
    <property type="match status" value="1"/>
</dbReference>
<dbReference type="SUPFAM" id="SSF58104">
    <property type="entry name" value="Methyl-accepting chemotaxis protein (MCP) signaling domain"/>
    <property type="match status" value="1"/>
</dbReference>
<evidence type="ECO:0000256" key="6">
    <source>
        <dbReference type="SAM" id="Phobius"/>
    </source>
</evidence>
<dbReference type="RefSeq" id="WP_253534939.1">
    <property type="nucleotide sequence ID" value="NZ_JAMYWC010000001.1"/>
</dbReference>
<keyword evidence="6" id="KW-0472">Membrane</keyword>
<evidence type="ECO:0000313" key="10">
    <source>
        <dbReference type="Proteomes" id="UP001162793"/>
    </source>
</evidence>
<dbReference type="Proteomes" id="UP001162793">
    <property type="component" value="Unassembled WGS sequence"/>
</dbReference>
<name>A0AA42BG08_9RALS</name>
<dbReference type="InterPro" id="IPR004089">
    <property type="entry name" value="MCPsignal_dom"/>
</dbReference>
<feature type="coiled-coil region" evidence="5">
    <location>
        <begin position="470"/>
        <end position="508"/>
    </location>
</feature>
<feature type="domain" description="HAMP" evidence="8">
    <location>
        <begin position="213"/>
        <end position="265"/>
    </location>
</feature>
<evidence type="ECO:0000256" key="2">
    <source>
        <dbReference type="ARBA" id="ARBA00022481"/>
    </source>
</evidence>
<dbReference type="Pfam" id="PF12729">
    <property type="entry name" value="4HB_MCP_1"/>
    <property type="match status" value="1"/>
</dbReference>